<dbReference type="PANTHER" id="PTHR35811">
    <property type="entry name" value="SLR1870 PROTEIN"/>
    <property type="match status" value="1"/>
</dbReference>
<dbReference type="Pfam" id="PF01936">
    <property type="entry name" value="NYN"/>
    <property type="match status" value="1"/>
</dbReference>
<reference evidence="3" key="1">
    <citation type="journal article" date="2019" name="Int. J. Syst. Evol. Microbiol.">
        <title>The Global Catalogue of Microorganisms (GCM) 10K type strain sequencing project: providing services to taxonomists for standard genome sequencing and annotation.</title>
        <authorList>
            <consortium name="The Broad Institute Genomics Platform"/>
            <consortium name="The Broad Institute Genome Sequencing Center for Infectious Disease"/>
            <person name="Wu L."/>
            <person name="Ma J."/>
        </authorList>
    </citation>
    <scope>NUCLEOTIDE SEQUENCE [LARGE SCALE GENOMIC DNA]</scope>
    <source>
        <strain evidence="3">CCUG 60524</strain>
    </source>
</reference>
<comment type="caution">
    <text evidence="2">The sequence shown here is derived from an EMBL/GenBank/DDBJ whole genome shotgun (WGS) entry which is preliminary data.</text>
</comment>
<accession>A0ABW3IM41</accession>
<evidence type="ECO:0000313" key="2">
    <source>
        <dbReference type="EMBL" id="MFD0979054.1"/>
    </source>
</evidence>
<dbReference type="CDD" id="cd11297">
    <property type="entry name" value="PIN_LabA-like_N_1"/>
    <property type="match status" value="1"/>
</dbReference>
<dbReference type="InterPro" id="IPR021139">
    <property type="entry name" value="NYN"/>
</dbReference>
<dbReference type="Proteomes" id="UP001597108">
    <property type="component" value="Unassembled WGS sequence"/>
</dbReference>
<gene>
    <name evidence="2" type="ORF">ACFQ2S_05255</name>
</gene>
<dbReference type="EMBL" id="JBHTJT010000007">
    <property type="protein sequence ID" value="MFD0979054.1"/>
    <property type="molecule type" value="Genomic_DNA"/>
</dbReference>
<protein>
    <submittedName>
        <fullName evidence="2">NYN domain-containing protein</fullName>
    </submittedName>
</protein>
<evidence type="ECO:0000259" key="1">
    <source>
        <dbReference type="Pfam" id="PF01936"/>
    </source>
</evidence>
<evidence type="ECO:0000313" key="3">
    <source>
        <dbReference type="Proteomes" id="UP001597108"/>
    </source>
</evidence>
<sequence>MVSVSSHSGPVALLIDGDNISADHAPEILRLARMAGELRILRVYGDACKLPKWDAVPGLRMVHSGRGKNATDMLLCIEAMEIAFAGVCGTVVLVSSDGDFTHLAQHLRERGVAVLGIGEAKAPESFRRSCARFHEIKAGSPVLAQPVRSNPKCEEGPSERDLQIRDLIATNSTGGQGMELKTLGVRMSRDFGVKISELPERTWRRYFVQRGKLFALDPPGPSAKVRFLPKGFNGH</sequence>
<dbReference type="PANTHER" id="PTHR35811:SF1">
    <property type="entry name" value="HTH OST-TYPE DOMAIN-CONTAINING PROTEIN"/>
    <property type="match status" value="1"/>
</dbReference>
<dbReference type="RefSeq" id="WP_386073294.1">
    <property type="nucleotide sequence ID" value="NZ_JBHTJT010000007.1"/>
</dbReference>
<keyword evidence="3" id="KW-1185">Reference proteome</keyword>
<dbReference type="Gene3D" id="3.40.50.1010">
    <property type="entry name" value="5'-nuclease"/>
    <property type="match status" value="1"/>
</dbReference>
<proteinExistence type="predicted"/>
<feature type="domain" description="NYN" evidence="1">
    <location>
        <begin position="11"/>
        <end position="136"/>
    </location>
</feature>
<name>A0ABW3IM41_9RHOB</name>
<organism evidence="2 3">
    <name type="scientific">Tropicimonas aquimaris</name>
    <dbReference type="NCBI Taxonomy" id="914152"/>
    <lineage>
        <taxon>Bacteria</taxon>
        <taxon>Pseudomonadati</taxon>
        <taxon>Pseudomonadota</taxon>
        <taxon>Alphaproteobacteria</taxon>
        <taxon>Rhodobacterales</taxon>
        <taxon>Roseobacteraceae</taxon>
        <taxon>Tropicimonas</taxon>
    </lineage>
</organism>